<evidence type="ECO:0000256" key="1">
    <source>
        <dbReference type="ARBA" id="ARBA00004210"/>
    </source>
</evidence>
<dbReference type="Proteomes" id="UP000694415">
    <property type="component" value="Unplaced"/>
</dbReference>
<feature type="region of interest" description="Disordered" evidence="14">
    <location>
        <begin position="1"/>
        <end position="41"/>
    </location>
</feature>
<dbReference type="InterPro" id="IPR042566">
    <property type="entry name" value="L1_C"/>
</dbReference>
<dbReference type="FunFam" id="1.20.5.390:FF:000005">
    <property type="entry name" value="LINE-1 retrotransposable element ORF1 protein"/>
    <property type="match status" value="1"/>
</dbReference>
<accession>A0A8C6I5E4</accession>
<dbReference type="FunFam" id="3.30.70.1820:FF:000002">
    <property type="entry name" value="LINE-1 retrotransposable element ORF1 protein"/>
    <property type="match status" value="1"/>
</dbReference>
<feature type="domain" description="L1 transposable element dsRBD-like" evidence="16">
    <location>
        <begin position="292"/>
        <end position="354"/>
    </location>
</feature>
<keyword evidence="3" id="KW-0963">Cytoplasm</keyword>
<dbReference type="Gene3D" id="1.20.5.390">
    <property type="entry name" value="L1 transposable element, trimerization domain"/>
    <property type="match status" value="1"/>
</dbReference>
<dbReference type="InterPro" id="IPR004244">
    <property type="entry name" value="Transposase_22"/>
</dbReference>
<evidence type="ECO:0000256" key="13">
    <source>
        <dbReference type="SAM" id="Coils"/>
    </source>
</evidence>
<dbReference type="GO" id="GO:0032197">
    <property type="term" value="P:retrotransposition"/>
    <property type="evidence" value="ECO:0007669"/>
    <property type="project" value="UniProtKB-ARBA"/>
</dbReference>
<evidence type="ECO:0000313" key="17">
    <source>
        <dbReference type="Ensembl" id="ENSMSIP00000031369.1"/>
    </source>
</evidence>
<dbReference type="GO" id="GO:0000166">
    <property type="term" value="F:nucleotide binding"/>
    <property type="evidence" value="ECO:0007669"/>
    <property type="project" value="UniProtKB-KW"/>
</dbReference>
<keyword evidence="7" id="KW-0539">Nucleus</keyword>
<reference evidence="17" key="2">
    <citation type="submission" date="2025-09" db="UniProtKB">
        <authorList>
            <consortium name="Ensembl"/>
        </authorList>
    </citation>
    <scope>IDENTIFICATION</scope>
</reference>
<feature type="domain" description="L1 transposable element RRM" evidence="15">
    <location>
        <begin position="191"/>
        <end position="288"/>
    </location>
</feature>
<evidence type="ECO:0000256" key="10">
    <source>
        <dbReference type="ARBA" id="ARBA00067412"/>
    </source>
</evidence>
<feature type="compositionally biased region" description="Basic and acidic residues" evidence="14">
    <location>
        <begin position="146"/>
        <end position="156"/>
    </location>
</feature>
<comment type="subcellular location">
    <subcellularLocation>
        <location evidence="1">Cytoplasm</location>
        <location evidence="1">Stress granule</location>
    </subcellularLocation>
    <subcellularLocation>
        <location evidence="2">Nucleus</location>
        <location evidence="2">Nucleolus</location>
    </subcellularLocation>
</comment>
<feature type="compositionally biased region" description="Basic and acidic residues" evidence="14">
    <location>
        <begin position="8"/>
        <end position="19"/>
    </location>
</feature>
<dbReference type="Pfam" id="PF17490">
    <property type="entry name" value="Tnp_22_dsRBD"/>
    <property type="match status" value="1"/>
</dbReference>
<evidence type="ECO:0000256" key="7">
    <source>
        <dbReference type="ARBA" id="ARBA00023242"/>
    </source>
</evidence>
<dbReference type="Pfam" id="PF02994">
    <property type="entry name" value="Transposase_22"/>
    <property type="match status" value="1"/>
</dbReference>
<keyword evidence="4" id="KW-0547">Nucleotide-binding</keyword>
<dbReference type="Gene3D" id="3.30.70.1820">
    <property type="entry name" value="L1 transposable element, RRM domain"/>
    <property type="match status" value="1"/>
</dbReference>
<sequence length="371" mass="43158">MAKGKRKNPTDRNQDRSPSSERSTPTPPSPGHPNTTEKLDPDLKPYIMIMVEDIKKDFNNSLKEIQENTAKELQVLKEKQENTTKQVEVLIEKQENTSKQVMEMNKTILDLKREVDAIKKTQSEAALEIETLGKKSGTIDSSISNRRQEMEERISGSEDSIENIGTTIKDNTKRKKILTQNIQEIQDTMRRPNLRIIGVDENEDFQLKGPANIFNKIIEENYPNLKNDMPMNIQEAYRTPNKLDQKRNSYRHIIIRTTNALNKERILKAVREKSQVTYKGRPIRITPDFSPETMKARRAWTDVIQTLREHKCQSRLLYRAKLSITINGENKVFHNKTKFTHYLSTNPALQRIITEKKEYKDGYHALEQARK</sequence>
<evidence type="ECO:0000256" key="5">
    <source>
        <dbReference type="ARBA" id="ARBA00022843"/>
    </source>
</evidence>
<comment type="function">
    <text evidence="8">Nucleic acid-binding protein which is essential for retrotransposition of LINE-1 elements in the genome. Functions as a nucleic acid chaperone binding its own transcript and therefore preferentially mobilizing the transcript from which they are encoded.</text>
</comment>
<dbReference type="GO" id="GO:0005730">
    <property type="term" value="C:nucleolus"/>
    <property type="evidence" value="ECO:0007669"/>
    <property type="project" value="UniProtKB-SubCell"/>
</dbReference>
<feature type="coiled-coil region" evidence="13">
    <location>
        <begin position="59"/>
        <end position="121"/>
    </location>
</feature>
<evidence type="ECO:0000256" key="3">
    <source>
        <dbReference type="ARBA" id="ARBA00022490"/>
    </source>
</evidence>
<feature type="region of interest" description="Disordered" evidence="14">
    <location>
        <begin position="137"/>
        <end position="162"/>
    </location>
</feature>
<evidence type="ECO:0000256" key="6">
    <source>
        <dbReference type="ARBA" id="ARBA00023054"/>
    </source>
</evidence>
<evidence type="ECO:0000256" key="9">
    <source>
        <dbReference type="ARBA" id="ARBA00061640"/>
    </source>
</evidence>
<evidence type="ECO:0000256" key="4">
    <source>
        <dbReference type="ARBA" id="ARBA00022741"/>
    </source>
</evidence>
<dbReference type="PANTHER" id="PTHR11505">
    <property type="entry name" value="L1 TRANSPOSABLE ELEMENT-RELATED"/>
    <property type="match status" value="1"/>
</dbReference>
<protein>
    <recommendedName>
        <fullName evidence="10">LINE-1 retrotransposable element ORF1 protein</fullName>
    </recommendedName>
    <alternativeName>
        <fullName evidence="11">LINE retrotransposable element 1</fullName>
    </alternativeName>
    <alternativeName>
        <fullName evidence="12">LINE1 retrotransposable element 1</fullName>
    </alternativeName>
</protein>
<dbReference type="AlphaFoldDB" id="A0A8C6I5E4"/>
<evidence type="ECO:0000313" key="18">
    <source>
        <dbReference type="Proteomes" id="UP000694415"/>
    </source>
</evidence>
<evidence type="ECO:0000256" key="11">
    <source>
        <dbReference type="ARBA" id="ARBA00076441"/>
    </source>
</evidence>
<reference evidence="17" key="1">
    <citation type="submission" date="2025-08" db="UniProtKB">
        <authorList>
            <consortium name="Ensembl"/>
        </authorList>
    </citation>
    <scope>IDENTIFICATION</scope>
</reference>
<dbReference type="InterPro" id="IPR035300">
    <property type="entry name" value="L1_dsRBD"/>
</dbReference>
<evidence type="ECO:0000256" key="12">
    <source>
        <dbReference type="ARBA" id="ARBA00078321"/>
    </source>
</evidence>
<evidence type="ECO:0000259" key="16">
    <source>
        <dbReference type="Pfam" id="PF17490"/>
    </source>
</evidence>
<keyword evidence="5" id="KW-0832">Ubl conjugation</keyword>
<evidence type="ECO:0000256" key="8">
    <source>
        <dbReference type="ARBA" id="ARBA00060281"/>
    </source>
</evidence>
<dbReference type="Gene3D" id="3.30.250.20">
    <property type="entry name" value="L1 transposable element, C-terminal domain"/>
    <property type="match status" value="1"/>
</dbReference>
<dbReference type="Ensembl" id="ENSMSIT00000039547.1">
    <property type="protein sequence ID" value="ENSMSIP00000031369.1"/>
    <property type="gene ID" value="ENSMSIG00000026262.1"/>
</dbReference>
<keyword evidence="18" id="KW-1185">Reference proteome</keyword>
<evidence type="ECO:0000256" key="14">
    <source>
        <dbReference type="SAM" id="MobiDB-lite"/>
    </source>
</evidence>
<name>A0A8C6I5E4_MUSSI</name>
<evidence type="ECO:0000259" key="15">
    <source>
        <dbReference type="Pfam" id="PF02994"/>
    </source>
</evidence>
<dbReference type="GO" id="GO:0010494">
    <property type="term" value="C:cytoplasmic stress granule"/>
    <property type="evidence" value="ECO:0007669"/>
    <property type="project" value="UniProtKB-SubCell"/>
</dbReference>
<dbReference type="GeneTree" id="ENSGT01050000244818"/>
<organism evidence="17 18">
    <name type="scientific">Mus spicilegus</name>
    <name type="common">Mound-building mouse</name>
    <dbReference type="NCBI Taxonomy" id="10103"/>
    <lineage>
        <taxon>Eukaryota</taxon>
        <taxon>Metazoa</taxon>
        <taxon>Chordata</taxon>
        <taxon>Craniata</taxon>
        <taxon>Vertebrata</taxon>
        <taxon>Euteleostomi</taxon>
        <taxon>Mammalia</taxon>
        <taxon>Eutheria</taxon>
        <taxon>Euarchontoglires</taxon>
        <taxon>Glires</taxon>
        <taxon>Rodentia</taxon>
        <taxon>Myomorpha</taxon>
        <taxon>Muroidea</taxon>
        <taxon>Muridae</taxon>
        <taxon>Murinae</taxon>
        <taxon>Mus</taxon>
        <taxon>Mus</taxon>
    </lineage>
</organism>
<evidence type="ECO:0000256" key="2">
    <source>
        <dbReference type="ARBA" id="ARBA00004604"/>
    </source>
</evidence>
<proteinExistence type="inferred from homology"/>
<keyword evidence="6 13" id="KW-0175">Coiled coil</keyword>
<comment type="similarity">
    <text evidence="9">Belongs to the transposase 22 family.</text>
</comment>
<dbReference type="InterPro" id="IPR043636">
    <property type="entry name" value="L1_RRM_dom"/>
</dbReference>